<dbReference type="Proteomes" id="UP000641741">
    <property type="component" value="Unassembled WGS sequence"/>
</dbReference>
<proteinExistence type="predicted"/>
<evidence type="ECO:0008006" key="3">
    <source>
        <dbReference type="Google" id="ProtNLM"/>
    </source>
</evidence>
<keyword evidence="2" id="KW-1185">Reference proteome</keyword>
<evidence type="ECO:0000313" key="1">
    <source>
        <dbReference type="EMBL" id="MBC5695965.1"/>
    </source>
</evidence>
<accession>A0ABR7GNS8</accession>
<comment type="caution">
    <text evidence="1">The sequence shown here is derived from an EMBL/GenBank/DDBJ whole genome shotgun (WGS) entry which is preliminary data.</text>
</comment>
<name>A0ABR7GNS8_9FIRM</name>
<dbReference type="EMBL" id="JACOPK010000007">
    <property type="protein sequence ID" value="MBC5695965.1"/>
    <property type="molecule type" value="Genomic_DNA"/>
</dbReference>
<gene>
    <name evidence="1" type="ORF">H8S02_08405</name>
</gene>
<dbReference type="RefSeq" id="WP_186970148.1">
    <property type="nucleotide sequence ID" value="NZ_JACOPK010000007.1"/>
</dbReference>
<evidence type="ECO:0000313" key="2">
    <source>
        <dbReference type="Proteomes" id="UP000641741"/>
    </source>
</evidence>
<protein>
    <recommendedName>
        <fullName evidence="3">DUF3794 domain-containing protein</fullName>
    </recommendedName>
</protein>
<sequence length="309" mass="33550">MAEKICCPGPLGTSGGNTASGGAFREAVCVHTSKVYDSCRSKECLRDIRVYLTRDAQDMLDSGGIVSVKPRTADLLCVKIDVEPVQFNRGLYSVDSRFFYRIECEVSCAVGRPRIVDGLAVFDKRVMLFGGEGGARIFSSHYIEDGTDVQLRPNSNRPTAVIEVVDPVMLDARVVAPETKCNCCCCALHEVPKQLCSCFDGDDLVLANDGYQLFVTLGQFSIIRLERDIQLLMPAYDICLPRRDCSNSNIGGETDPCEVFSNFDFPIDAFFPPRGERADCLFTGANGVNGANANSGCGCRANAANGCNK</sequence>
<organism evidence="1 2">
    <name type="scientific">Agathobaculum hominis</name>
    <dbReference type="NCBI Taxonomy" id="2763014"/>
    <lineage>
        <taxon>Bacteria</taxon>
        <taxon>Bacillati</taxon>
        <taxon>Bacillota</taxon>
        <taxon>Clostridia</taxon>
        <taxon>Eubacteriales</taxon>
        <taxon>Butyricicoccaceae</taxon>
        <taxon>Agathobaculum</taxon>
    </lineage>
</organism>
<reference evidence="1 2" key="1">
    <citation type="submission" date="2020-08" db="EMBL/GenBank/DDBJ databases">
        <title>Genome public.</title>
        <authorList>
            <person name="Liu C."/>
            <person name="Sun Q."/>
        </authorList>
    </citation>
    <scope>NUCLEOTIDE SEQUENCE [LARGE SCALE GENOMIC DNA]</scope>
    <source>
        <strain evidence="1 2">M2</strain>
    </source>
</reference>